<name>A0A496PGK3_9MICC</name>
<reference evidence="1 2" key="1">
    <citation type="submission" date="2018-07" db="EMBL/GenBank/DDBJ databases">
        <title>Arthrobacter sp. nov., isolated from raw cow's milk with high bacterial count.</title>
        <authorList>
            <person name="Hahne J."/>
            <person name="Isele D."/>
            <person name="Lipski A."/>
        </authorList>
    </citation>
    <scope>NUCLEOTIDE SEQUENCE [LARGE SCALE GENOMIC DNA]</scope>
    <source>
        <strain evidence="1 2">JZ R-183</strain>
    </source>
</reference>
<evidence type="ECO:0000313" key="2">
    <source>
        <dbReference type="Proteomes" id="UP000273119"/>
    </source>
</evidence>
<accession>A0A496PGK3</accession>
<evidence type="ECO:0000313" key="1">
    <source>
        <dbReference type="EMBL" id="RKW69610.1"/>
    </source>
</evidence>
<keyword evidence="2" id="KW-1185">Reference proteome</keyword>
<dbReference type="RefSeq" id="WP_121485940.1">
    <property type="nucleotide sequence ID" value="NZ_QQXL01000008.1"/>
</dbReference>
<gene>
    <name evidence="1" type="ORF">DWQ67_12535</name>
</gene>
<dbReference type="EMBL" id="QQXL01000008">
    <property type="protein sequence ID" value="RKW69610.1"/>
    <property type="molecule type" value="Genomic_DNA"/>
</dbReference>
<proteinExistence type="predicted"/>
<dbReference type="AlphaFoldDB" id="A0A496PGK3"/>
<comment type="caution">
    <text evidence="1">The sequence shown here is derived from an EMBL/GenBank/DDBJ whole genome shotgun (WGS) entry which is preliminary data.</text>
</comment>
<organism evidence="1 2">
    <name type="scientific">Galactobacter caseinivorans</name>
    <dbReference type="NCBI Taxonomy" id="2676123"/>
    <lineage>
        <taxon>Bacteria</taxon>
        <taxon>Bacillati</taxon>
        <taxon>Actinomycetota</taxon>
        <taxon>Actinomycetes</taxon>
        <taxon>Micrococcales</taxon>
        <taxon>Micrococcaceae</taxon>
        <taxon>Galactobacter</taxon>
    </lineage>
</organism>
<dbReference type="Proteomes" id="UP000273119">
    <property type="component" value="Unassembled WGS sequence"/>
</dbReference>
<evidence type="ECO:0008006" key="3">
    <source>
        <dbReference type="Google" id="ProtNLM"/>
    </source>
</evidence>
<sequence length="212" mass="22822">MTSGTPRQYHRPTLFTSEMLDSYEGGTDPARLSEAAHMTAAALVLRGRANSDPAILERLVRLADADGLQDIAELWSHSPAVTLPGSLWRMYALRRTVLQAPEQLAAWFRDGRAHAPVSRAVAGVAEPPGPQELVALTTDILTGAFTGDFDIALLRAAAFCRVVSLGESLHADAADLSDERRGTALTQSAARLNHTARELEASAAEWRKGRLA</sequence>
<protein>
    <recommendedName>
        <fullName evidence="3">DNA-directed RNA polymerase subunit beta</fullName>
    </recommendedName>
</protein>